<accession>A0A9Q4KU87</accession>
<reference evidence="2" key="1">
    <citation type="submission" date="2022-01" db="EMBL/GenBank/DDBJ databases">
        <title>Draft genome of Methanogenium marinum DSM 15558.</title>
        <authorList>
            <person name="Chen S.-C."/>
            <person name="You Y.-T."/>
        </authorList>
    </citation>
    <scope>NUCLEOTIDE SEQUENCE</scope>
    <source>
        <strain evidence="2">DSM 15558</strain>
    </source>
</reference>
<organism evidence="2 3">
    <name type="scientific">Methanogenium marinum</name>
    <dbReference type="NCBI Taxonomy" id="348610"/>
    <lineage>
        <taxon>Archaea</taxon>
        <taxon>Methanobacteriati</taxon>
        <taxon>Methanobacteriota</taxon>
        <taxon>Stenosarchaea group</taxon>
        <taxon>Methanomicrobia</taxon>
        <taxon>Methanomicrobiales</taxon>
        <taxon>Methanomicrobiaceae</taxon>
        <taxon>Methanogenium</taxon>
    </lineage>
</organism>
<evidence type="ECO:0000313" key="2">
    <source>
        <dbReference type="EMBL" id="MDE4908971.1"/>
    </source>
</evidence>
<protein>
    <submittedName>
        <fullName evidence="2">Uncharacterized protein</fullName>
    </submittedName>
</protein>
<feature type="compositionally biased region" description="Low complexity" evidence="1">
    <location>
        <begin position="103"/>
        <end position="118"/>
    </location>
</feature>
<name>A0A9Q4KU87_9EURY</name>
<dbReference type="Proteomes" id="UP001143747">
    <property type="component" value="Unassembled WGS sequence"/>
</dbReference>
<dbReference type="EMBL" id="JAKELO010000002">
    <property type="protein sequence ID" value="MDE4908971.1"/>
    <property type="molecule type" value="Genomic_DNA"/>
</dbReference>
<dbReference type="RefSeq" id="WP_274925580.1">
    <property type="nucleotide sequence ID" value="NZ_JAKELO010000002.1"/>
</dbReference>
<evidence type="ECO:0000256" key="1">
    <source>
        <dbReference type="SAM" id="MobiDB-lite"/>
    </source>
</evidence>
<gene>
    <name evidence="2" type="ORF">L0665_10165</name>
</gene>
<comment type="caution">
    <text evidence="2">The sequence shown here is derived from an EMBL/GenBank/DDBJ whole genome shotgun (WGS) entry which is preliminary data.</text>
</comment>
<keyword evidence="3" id="KW-1185">Reference proteome</keyword>
<evidence type="ECO:0000313" key="3">
    <source>
        <dbReference type="Proteomes" id="UP001143747"/>
    </source>
</evidence>
<proteinExistence type="predicted"/>
<dbReference type="AlphaFoldDB" id="A0A9Q4KU87"/>
<feature type="region of interest" description="Disordered" evidence="1">
    <location>
        <begin position="102"/>
        <end position="122"/>
    </location>
</feature>
<sequence length="193" mass="20771">MQPTDTKQVKPIKQVNGSPIKKLCTTIVLSGTADDQSTSNIIKSMVTEKTAIPTGPVPLFLVPKRISAEFQTHGGYISDIAIHRTGNHIYCITLTKTPKQECNQGQGQGQELNKNQGGTDAGMSISTGPVPLSLVAKRIFAEIQAHGGYISDIAIHRTAYHTYCITLTKTPKPGCDRRQGQELNKNQGGADAD</sequence>